<dbReference type="SUPFAM" id="SSF53448">
    <property type="entry name" value="Nucleotide-diphospho-sugar transferases"/>
    <property type="match status" value="1"/>
</dbReference>
<feature type="domain" description="Glycosyltransferase 2-like" evidence="5">
    <location>
        <begin position="20"/>
        <end position="152"/>
    </location>
</feature>
<keyword evidence="7" id="KW-1185">Reference proteome</keyword>
<evidence type="ECO:0000256" key="4">
    <source>
        <dbReference type="SAM" id="MobiDB-lite"/>
    </source>
</evidence>
<comment type="caution">
    <text evidence="6">The sequence shown here is derived from an EMBL/GenBank/DDBJ whole genome shotgun (WGS) entry which is preliminary data.</text>
</comment>
<keyword evidence="3" id="KW-0808">Transferase</keyword>
<evidence type="ECO:0000259" key="5">
    <source>
        <dbReference type="Pfam" id="PF00535"/>
    </source>
</evidence>
<dbReference type="EMBL" id="BAAARN010000004">
    <property type="protein sequence ID" value="GAA2738877.1"/>
    <property type="molecule type" value="Genomic_DNA"/>
</dbReference>
<name>A0ABN3UV58_9MICO</name>
<sequence length="317" mass="34529">MFTVPSPCVPSVVDVSTPFSLLLPVYRGDRADYLARAFQSTVHEQTVRPSEVVVVQDGQIGPELASALERAESSSPVPVRRLRLKHNVGLAQALQCGLSACSHEVVARMDADDISLPHRFAVQLPLIEAGADLVGAGMREFGETTPSGGLLRIPPTDPGQIASEARLRSPFNHPTVVYRRSAVLQAGGYRELPLLEDYWLFTRMIESGSVVANVPEPLVLYRVDAGSYQRRGGVRLLRSELGLQRRLHREGFTSSGQMLRNVAVRGGYRVIPVGLRTSLYRNRFTTSAGEAGSSVDREVGMGTAVPPRPVRHERSGA</sequence>
<protein>
    <submittedName>
        <fullName evidence="6">Glycosyltransferase</fullName>
    </submittedName>
</protein>
<reference evidence="6 7" key="1">
    <citation type="journal article" date="2019" name="Int. J. Syst. Evol. Microbiol.">
        <title>The Global Catalogue of Microorganisms (GCM) 10K type strain sequencing project: providing services to taxonomists for standard genome sequencing and annotation.</title>
        <authorList>
            <consortium name="The Broad Institute Genomics Platform"/>
            <consortium name="The Broad Institute Genome Sequencing Center for Infectious Disease"/>
            <person name="Wu L."/>
            <person name="Ma J."/>
        </authorList>
    </citation>
    <scope>NUCLEOTIDE SEQUENCE [LARGE SCALE GENOMIC DNA]</scope>
    <source>
        <strain evidence="6 7">JCM 16378</strain>
    </source>
</reference>
<evidence type="ECO:0000256" key="2">
    <source>
        <dbReference type="ARBA" id="ARBA00022676"/>
    </source>
</evidence>
<evidence type="ECO:0000256" key="3">
    <source>
        <dbReference type="ARBA" id="ARBA00022679"/>
    </source>
</evidence>
<gene>
    <name evidence="6" type="ORF">GCM10009867_32320</name>
</gene>
<feature type="region of interest" description="Disordered" evidence="4">
    <location>
        <begin position="291"/>
        <end position="317"/>
    </location>
</feature>
<proteinExistence type="inferred from homology"/>
<dbReference type="Proteomes" id="UP001501326">
    <property type="component" value="Unassembled WGS sequence"/>
</dbReference>
<dbReference type="PANTHER" id="PTHR43685:SF5">
    <property type="entry name" value="GLYCOSYLTRANSFERASE EPSE-RELATED"/>
    <property type="match status" value="1"/>
</dbReference>
<organism evidence="6 7">
    <name type="scientific">Pedococcus aerophilus</name>
    <dbReference type="NCBI Taxonomy" id="436356"/>
    <lineage>
        <taxon>Bacteria</taxon>
        <taxon>Bacillati</taxon>
        <taxon>Actinomycetota</taxon>
        <taxon>Actinomycetes</taxon>
        <taxon>Micrococcales</taxon>
        <taxon>Intrasporangiaceae</taxon>
        <taxon>Pedococcus</taxon>
    </lineage>
</organism>
<evidence type="ECO:0000256" key="1">
    <source>
        <dbReference type="ARBA" id="ARBA00006739"/>
    </source>
</evidence>
<keyword evidence="2" id="KW-0328">Glycosyltransferase</keyword>
<dbReference type="PANTHER" id="PTHR43685">
    <property type="entry name" value="GLYCOSYLTRANSFERASE"/>
    <property type="match status" value="1"/>
</dbReference>
<dbReference type="Pfam" id="PF00535">
    <property type="entry name" value="Glycos_transf_2"/>
    <property type="match status" value="1"/>
</dbReference>
<accession>A0ABN3UV58</accession>
<dbReference type="InterPro" id="IPR029044">
    <property type="entry name" value="Nucleotide-diphossugar_trans"/>
</dbReference>
<evidence type="ECO:0000313" key="6">
    <source>
        <dbReference type="EMBL" id="GAA2738877.1"/>
    </source>
</evidence>
<evidence type="ECO:0000313" key="7">
    <source>
        <dbReference type="Proteomes" id="UP001501326"/>
    </source>
</evidence>
<dbReference type="InterPro" id="IPR001173">
    <property type="entry name" value="Glyco_trans_2-like"/>
</dbReference>
<dbReference type="InterPro" id="IPR050834">
    <property type="entry name" value="Glycosyltransf_2"/>
</dbReference>
<dbReference type="Gene3D" id="3.90.550.10">
    <property type="entry name" value="Spore Coat Polysaccharide Biosynthesis Protein SpsA, Chain A"/>
    <property type="match status" value="1"/>
</dbReference>
<comment type="similarity">
    <text evidence="1">Belongs to the glycosyltransferase 2 family.</text>
</comment>